<dbReference type="EMBL" id="JASJQH010002248">
    <property type="protein sequence ID" value="KAK9760343.1"/>
    <property type="molecule type" value="Genomic_DNA"/>
</dbReference>
<evidence type="ECO:0000256" key="8">
    <source>
        <dbReference type="RuleBase" id="RU000477"/>
    </source>
</evidence>
<feature type="transmembrane region" description="Helical" evidence="9">
    <location>
        <begin position="27"/>
        <end position="46"/>
    </location>
</feature>
<evidence type="ECO:0000256" key="7">
    <source>
        <dbReference type="ARBA" id="ARBA00023136"/>
    </source>
</evidence>
<evidence type="ECO:0000313" key="11">
    <source>
        <dbReference type="Proteomes" id="UP001479436"/>
    </source>
</evidence>
<dbReference type="PROSITE" id="PS00221">
    <property type="entry name" value="MIP"/>
    <property type="match status" value="1"/>
</dbReference>
<evidence type="ECO:0000256" key="4">
    <source>
        <dbReference type="ARBA" id="ARBA00022475"/>
    </source>
</evidence>
<dbReference type="Pfam" id="PF00230">
    <property type="entry name" value="MIP"/>
    <property type="match status" value="1"/>
</dbReference>
<protein>
    <recommendedName>
        <fullName evidence="12">Aquaporin</fullName>
    </recommendedName>
</protein>
<feature type="transmembrane region" description="Helical" evidence="9">
    <location>
        <begin position="150"/>
        <end position="171"/>
    </location>
</feature>
<comment type="caution">
    <text evidence="10">The sequence shown here is derived from an EMBL/GenBank/DDBJ whole genome shotgun (WGS) entry which is preliminary data.</text>
</comment>
<feature type="transmembrane region" description="Helical" evidence="9">
    <location>
        <begin position="183"/>
        <end position="202"/>
    </location>
</feature>
<dbReference type="InterPro" id="IPR034294">
    <property type="entry name" value="Aquaporin_transptr"/>
</dbReference>
<comment type="similarity">
    <text evidence="2 8">Belongs to the MIP/aquaporin (TC 1.A.8) family.</text>
</comment>
<feature type="transmembrane region" description="Helical" evidence="9">
    <location>
        <begin position="231"/>
        <end position="252"/>
    </location>
</feature>
<keyword evidence="7 9" id="KW-0472">Membrane</keyword>
<keyword evidence="4" id="KW-1003">Cell membrane</keyword>
<dbReference type="NCBIfam" id="TIGR00861">
    <property type="entry name" value="MIP"/>
    <property type="match status" value="1"/>
</dbReference>
<evidence type="ECO:0000256" key="5">
    <source>
        <dbReference type="ARBA" id="ARBA00022692"/>
    </source>
</evidence>
<reference evidence="10 11" key="1">
    <citation type="submission" date="2023-04" db="EMBL/GenBank/DDBJ databases">
        <title>Genome of Basidiobolus ranarum AG-B5.</title>
        <authorList>
            <person name="Stajich J.E."/>
            <person name="Carter-House D."/>
            <person name="Gryganskyi A."/>
        </authorList>
    </citation>
    <scope>NUCLEOTIDE SEQUENCE [LARGE SCALE GENOMIC DNA]</scope>
    <source>
        <strain evidence="10 11">AG-B5</strain>
    </source>
</reference>
<dbReference type="PANTHER" id="PTHR19139:SF199">
    <property type="entry name" value="MIP17260P"/>
    <property type="match status" value="1"/>
</dbReference>
<evidence type="ECO:0000256" key="3">
    <source>
        <dbReference type="ARBA" id="ARBA00022448"/>
    </source>
</evidence>
<dbReference type="InterPro" id="IPR022357">
    <property type="entry name" value="MIP_CS"/>
</dbReference>
<keyword evidence="5 8" id="KW-0812">Transmembrane</keyword>
<organism evidence="10 11">
    <name type="scientific">Basidiobolus ranarum</name>
    <dbReference type="NCBI Taxonomy" id="34480"/>
    <lineage>
        <taxon>Eukaryota</taxon>
        <taxon>Fungi</taxon>
        <taxon>Fungi incertae sedis</taxon>
        <taxon>Zoopagomycota</taxon>
        <taxon>Entomophthoromycotina</taxon>
        <taxon>Basidiobolomycetes</taxon>
        <taxon>Basidiobolales</taxon>
        <taxon>Basidiobolaceae</taxon>
        <taxon>Basidiobolus</taxon>
    </lineage>
</organism>
<comment type="subcellular location">
    <subcellularLocation>
        <location evidence="1">Cell membrane</location>
        <topology evidence="1">Multi-pass membrane protein</topology>
    </subcellularLocation>
</comment>
<dbReference type="Gene3D" id="1.20.1080.10">
    <property type="entry name" value="Glycerol uptake facilitator protein"/>
    <property type="match status" value="1"/>
</dbReference>
<dbReference type="CDD" id="cd00333">
    <property type="entry name" value="MIP"/>
    <property type="match status" value="1"/>
</dbReference>
<dbReference type="PRINTS" id="PR00783">
    <property type="entry name" value="MINTRINSICP"/>
</dbReference>
<keyword evidence="11" id="KW-1185">Reference proteome</keyword>
<gene>
    <name evidence="10" type="ORF">K7432_015740</name>
</gene>
<feature type="transmembrane region" description="Helical" evidence="9">
    <location>
        <begin position="66"/>
        <end position="84"/>
    </location>
</feature>
<name>A0ABR2WFQ7_9FUNG</name>
<dbReference type="InterPro" id="IPR000425">
    <property type="entry name" value="MIP"/>
</dbReference>
<evidence type="ECO:0000256" key="6">
    <source>
        <dbReference type="ARBA" id="ARBA00022989"/>
    </source>
</evidence>
<evidence type="ECO:0000256" key="9">
    <source>
        <dbReference type="SAM" id="Phobius"/>
    </source>
</evidence>
<proteinExistence type="inferred from homology"/>
<dbReference type="InterPro" id="IPR023271">
    <property type="entry name" value="Aquaporin-like"/>
</dbReference>
<keyword evidence="6 9" id="KW-1133">Transmembrane helix</keyword>
<keyword evidence="3 8" id="KW-0813">Transport</keyword>
<dbReference type="PANTHER" id="PTHR19139">
    <property type="entry name" value="AQUAPORIN TRANSPORTER"/>
    <property type="match status" value="1"/>
</dbReference>
<evidence type="ECO:0000256" key="2">
    <source>
        <dbReference type="ARBA" id="ARBA00006175"/>
    </source>
</evidence>
<sequence>MEYQRLTPYERFLGRPRHPTVKPFHQAWRIALAEFAATLIFVFLVSASVSSPTAASPNTDLASQQLITAMIQGFGIAAAIYFVASISGGQINPAVTLSLWLLGRLGFVQFLVNVIAQMLGAICGAALFLACVGRGLAGTLGATMLSPQMSIGGGFLLEFLMTFFLILVVLGTVVDGDDTSSQLAPLPIGFIVLACVMLAKPYTGGSLNPARSFGPAVAASGITHDVWTHHWIYWVAPLLGSAVATFLYRVLFLSDPGKRSFSNSSDSNANEIMTISV</sequence>
<evidence type="ECO:0000256" key="1">
    <source>
        <dbReference type="ARBA" id="ARBA00004651"/>
    </source>
</evidence>
<accession>A0ABR2WFQ7</accession>
<evidence type="ECO:0000313" key="10">
    <source>
        <dbReference type="EMBL" id="KAK9760343.1"/>
    </source>
</evidence>
<evidence type="ECO:0008006" key="12">
    <source>
        <dbReference type="Google" id="ProtNLM"/>
    </source>
</evidence>
<dbReference type="Proteomes" id="UP001479436">
    <property type="component" value="Unassembled WGS sequence"/>
</dbReference>
<dbReference type="SUPFAM" id="SSF81338">
    <property type="entry name" value="Aquaporin-like"/>
    <property type="match status" value="1"/>
</dbReference>
<feature type="transmembrane region" description="Helical" evidence="9">
    <location>
        <begin position="105"/>
        <end position="130"/>
    </location>
</feature>